<dbReference type="Pfam" id="PF17957">
    <property type="entry name" value="Big_7"/>
    <property type="match status" value="1"/>
</dbReference>
<feature type="transmembrane region" description="Helical" evidence="2">
    <location>
        <begin position="141"/>
        <end position="162"/>
    </location>
</feature>
<dbReference type="InterPro" id="IPR036374">
    <property type="entry name" value="OxRdtase_Mopterin-bd_sf"/>
</dbReference>
<proteinExistence type="predicted"/>
<evidence type="ECO:0000256" key="1">
    <source>
        <dbReference type="SAM" id="MobiDB-lite"/>
    </source>
</evidence>
<feature type="domain" description="Oxidoreductase molybdopterin-binding" evidence="3">
    <location>
        <begin position="264"/>
        <end position="417"/>
    </location>
</feature>
<keyword evidence="2" id="KW-0812">Transmembrane</keyword>
<dbReference type="GO" id="GO:0006790">
    <property type="term" value="P:sulfur compound metabolic process"/>
    <property type="evidence" value="ECO:0007669"/>
    <property type="project" value="TreeGrafter"/>
</dbReference>
<dbReference type="Pfam" id="PF00174">
    <property type="entry name" value="Oxidored_molyb"/>
    <property type="match status" value="1"/>
</dbReference>
<dbReference type="PANTHER" id="PTHR19372">
    <property type="entry name" value="SULFITE REDUCTASE"/>
    <property type="match status" value="1"/>
</dbReference>
<feature type="transmembrane region" description="Helical" evidence="2">
    <location>
        <begin position="91"/>
        <end position="110"/>
    </location>
</feature>
<evidence type="ECO:0000313" key="4">
    <source>
        <dbReference type="EMBL" id="SDR73537.1"/>
    </source>
</evidence>
<dbReference type="PANTHER" id="PTHR19372:SF7">
    <property type="entry name" value="SULFITE OXIDASE, MITOCHONDRIAL"/>
    <property type="match status" value="1"/>
</dbReference>
<accession>A0A1H1LGJ6</accession>
<evidence type="ECO:0000256" key="2">
    <source>
        <dbReference type="SAM" id="Phobius"/>
    </source>
</evidence>
<dbReference type="Gene3D" id="2.60.40.650">
    <property type="match status" value="1"/>
</dbReference>
<keyword evidence="2" id="KW-1133">Transmembrane helix</keyword>
<reference evidence="4 5" key="1">
    <citation type="submission" date="2016-10" db="EMBL/GenBank/DDBJ databases">
        <authorList>
            <person name="de Groot N.N."/>
        </authorList>
    </citation>
    <scope>NUCLEOTIDE SEQUENCE [LARGE SCALE GENOMIC DNA]</scope>
    <source>
        <strain evidence="4 5">DSM 22024</strain>
    </source>
</reference>
<keyword evidence="2" id="KW-0472">Membrane</keyword>
<feature type="compositionally biased region" description="Gly residues" evidence="1">
    <location>
        <begin position="1"/>
        <end position="19"/>
    </location>
</feature>
<feature type="transmembrane region" description="Helical" evidence="2">
    <location>
        <begin position="116"/>
        <end position="134"/>
    </location>
</feature>
<dbReference type="SUPFAM" id="SSF56524">
    <property type="entry name" value="Oxidoreductase molybdopterin-binding domain"/>
    <property type="match status" value="1"/>
</dbReference>
<organism evidence="4 5">
    <name type="scientific">Actinopolymorpha singaporensis</name>
    <dbReference type="NCBI Taxonomy" id="117157"/>
    <lineage>
        <taxon>Bacteria</taxon>
        <taxon>Bacillati</taxon>
        <taxon>Actinomycetota</taxon>
        <taxon>Actinomycetes</taxon>
        <taxon>Propionibacteriales</taxon>
        <taxon>Actinopolymorphaceae</taxon>
        <taxon>Actinopolymorpha</taxon>
    </lineage>
</organism>
<dbReference type="Gene3D" id="3.90.420.10">
    <property type="entry name" value="Oxidoreductase, molybdopterin-binding domain"/>
    <property type="match status" value="1"/>
</dbReference>
<dbReference type="Proteomes" id="UP000198983">
    <property type="component" value="Chromosome I"/>
</dbReference>
<dbReference type="AlphaFoldDB" id="A0A1H1LGJ6"/>
<feature type="region of interest" description="Disordered" evidence="1">
    <location>
        <begin position="1"/>
        <end position="21"/>
    </location>
</feature>
<feature type="transmembrane region" description="Helical" evidence="2">
    <location>
        <begin position="191"/>
        <end position="213"/>
    </location>
</feature>
<gene>
    <name evidence="4" type="ORF">SAMN04489717_0321</name>
</gene>
<feature type="transmembrane region" description="Helical" evidence="2">
    <location>
        <begin position="29"/>
        <end position="53"/>
    </location>
</feature>
<dbReference type="OrthoDB" id="9795587at2"/>
<dbReference type="EMBL" id="LT629732">
    <property type="protein sequence ID" value="SDR73537.1"/>
    <property type="molecule type" value="Genomic_DNA"/>
</dbReference>
<dbReference type="SUPFAM" id="SSF81296">
    <property type="entry name" value="E set domains"/>
    <property type="match status" value="1"/>
</dbReference>
<dbReference type="GO" id="GO:0043546">
    <property type="term" value="F:molybdopterin cofactor binding"/>
    <property type="evidence" value="ECO:0007669"/>
    <property type="project" value="TreeGrafter"/>
</dbReference>
<evidence type="ECO:0000313" key="5">
    <source>
        <dbReference type="Proteomes" id="UP000198983"/>
    </source>
</evidence>
<dbReference type="InterPro" id="IPR000572">
    <property type="entry name" value="OxRdtase_Mopterin-bd_dom"/>
</dbReference>
<feature type="transmembrane region" description="Helical" evidence="2">
    <location>
        <begin position="59"/>
        <end position="79"/>
    </location>
</feature>
<dbReference type="GO" id="GO:0020037">
    <property type="term" value="F:heme binding"/>
    <property type="evidence" value="ECO:0007669"/>
    <property type="project" value="TreeGrafter"/>
</dbReference>
<dbReference type="GO" id="GO:0008482">
    <property type="term" value="F:sulfite oxidase activity"/>
    <property type="evidence" value="ECO:0007669"/>
    <property type="project" value="TreeGrafter"/>
</dbReference>
<dbReference type="InterPro" id="IPR014756">
    <property type="entry name" value="Ig_E-set"/>
</dbReference>
<evidence type="ECO:0000259" key="3">
    <source>
        <dbReference type="Pfam" id="PF00174"/>
    </source>
</evidence>
<keyword evidence="5" id="KW-1185">Reference proteome</keyword>
<protein>
    <submittedName>
        <fullName evidence="4">Sulfite oxidase</fullName>
    </submittedName>
</protein>
<name>A0A1H1LGJ6_9ACTN</name>
<dbReference type="STRING" id="117157.SAMN04489717_0321"/>
<sequence length="538" mass="55289">MTDSGPGGPGPGSGNGSGIGSEPRPGFRAWAAGAGVVAAGAGLAIAQLAAGLIAEPRSAPVVAVGAGFIDVIPASVREFGIRTLGTADKPVLVTGIVVLVVALGALAGLAGGWRRPLGWVVFGVLGLVGALAAASRPDAGAAAVVPSVLAALTAGGVLAWALRAVERPQPAGQTTGGTTAQTAAAQGRRDLLLRGGLVVAASLAAAGAGSLLLRRRGAVADARASFPVPRPPTTAVPPGADLHIRDLTPWRTPNDVFYRIDTALSVPVVDPATWRLRIHGLVDHPLDLTVADLRSRRIVHRWVTLTCVSNEVGGDLAGNALWTGVLLSDLLREARVRPGADAVKSTSADGWTCGTPLSALTDGRPAMLAFGMNGAPLPLEHGFPVRMVVPGLYGYVSATKWVVDIEVTRFDRFQAYWTTRGWSERGPIKTASRIDVPASGANVPAGAVTVAGVAWAQHRGISRVEVRAGGGPWQVARLAGQPTRDSWRQWTWTWQAPTGTHRVQVRAFDGTGQVQAAAVAPPAPNGASGYHTIEVTVG</sequence>